<proteinExistence type="predicted"/>
<evidence type="ECO:0000313" key="1">
    <source>
        <dbReference type="EMBL" id="EGH16394.1"/>
    </source>
</evidence>
<dbReference type="Proteomes" id="UP000005466">
    <property type="component" value="Unassembled WGS sequence"/>
</dbReference>
<dbReference type="AlphaFoldDB" id="F3CAV2"/>
<dbReference type="EMBL" id="ADWY01001229">
    <property type="protein sequence ID" value="EGH16394.1"/>
    <property type="molecule type" value="Genomic_DNA"/>
</dbReference>
<comment type="caution">
    <text evidence="1">The sequence shown here is derived from an EMBL/GenBank/DDBJ whole genome shotgun (WGS) entry which is preliminary data.</text>
</comment>
<evidence type="ECO:0000313" key="2">
    <source>
        <dbReference type="Proteomes" id="UP000005466"/>
    </source>
</evidence>
<dbReference type="HOGENOM" id="CLU_2289224_0_0_6"/>
<dbReference type="PATRIC" id="fig|875330.6.peg.4311"/>
<protein>
    <submittedName>
        <fullName evidence="1">Uncharacterized protein</fullName>
    </submittedName>
</protein>
<dbReference type="BioCyc" id="PSYR875330:G11XH-4826-MONOMER"/>
<accession>F3CAV2</accession>
<name>F3CAV2_PSESG</name>
<organism evidence="1 2">
    <name type="scientific">Pseudomonas savastanoi pv. glycinea str. race 4</name>
    <dbReference type="NCBI Taxonomy" id="875330"/>
    <lineage>
        <taxon>Bacteria</taxon>
        <taxon>Pseudomonadati</taxon>
        <taxon>Pseudomonadota</taxon>
        <taxon>Gammaproteobacteria</taxon>
        <taxon>Pseudomonadales</taxon>
        <taxon>Pseudomonadaceae</taxon>
        <taxon>Pseudomonas</taxon>
    </lineage>
</organism>
<reference evidence="1 2" key="1">
    <citation type="journal article" date="2011" name="PLoS Pathog.">
        <title>Dynamic evolution of pathogenicity revealed by sequencing and comparative genomics of 19 Pseudomonas syringae isolates.</title>
        <authorList>
            <person name="Baltrus D.A."/>
            <person name="Nishimura M.T."/>
            <person name="Romanchuk A."/>
            <person name="Chang J.H."/>
            <person name="Mukhtar M.S."/>
            <person name="Cherkis K."/>
            <person name="Roach J."/>
            <person name="Grant S.R."/>
            <person name="Jones C.D."/>
            <person name="Dangl J.L."/>
        </authorList>
    </citation>
    <scope>NUCLEOTIDE SEQUENCE [LARGE SCALE GENOMIC DNA]</scope>
    <source>
        <strain evidence="2">race 4</strain>
    </source>
</reference>
<gene>
    <name evidence="1" type="ORF">Pgy4_25410</name>
</gene>
<sequence>MDRARALENAGGTMIVSKNKALPPLQSIKFGARDDMNHLIQVIQGGDSGEGLALAADLALGVERLCARLDVATNDGEDPVTCVELRSLGLLAGTAAALVQSVRYSLRDDQGAAQ</sequence>